<evidence type="ECO:0008006" key="3">
    <source>
        <dbReference type="Google" id="ProtNLM"/>
    </source>
</evidence>
<dbReference type="STRING" id="633194.SAMN05421759_11621"/>
<protein>
    <recommendedName>
        <fullName evidence="3">GpW protein</fullName>
    </recommendedName>
</protein>
<dbReference type="EMBL" id="FTOQ01000016">
    <property type="protein sequence ID" value="SIT10420.1"/>
    <property type="molecule type" value="Genomic_DNA"/>
</dbReference>
<sequence length="72" mass="7885">MALTLAQLTAARDALMTARASGARRYRDQNGEEVEYRSDTEMARALAALDAEISAVTRRPPSTILFRTSKGL</sequence>
<gene>
    <name evidence="1" type="ORF">SAMN05421759_11621</name>
</gene>
<keyword evidence="2" id="KW-1185">Reference proteome</keyword>
<reference evidence="2" key="1">
    <citation type="submission" date="2017-01" db="EMBL/GenBank/DDBJ databases">
        <authorList>
            <person name="Varghese N."/>
            <person name="Submissions S."/>
        </authorList>
    </citation>
    <scope>NUCLEOTIDE SEQUENCE [LARGE SCALE GENOMIC DNA]</scope>
    <source>
        <strain evidence="2">DSM 29430</strain>
    </source>
</reference>
<accession>A0A1N7PIV9</accession>
<proteinExistence type="predicted"/>
<dbReference type="NCBIfam" id="NF047331">
    <property type="entry name" value="phage_HTJ"/>
    <property type="match status" value="1"/>
</dbReference>
<dbReference type="RefSeq" id="WP_076450157.1">
    <property type="nucleotide sequence ID" value="NZ_FTOQ01000016.1"/>
</dbReference>
<evidence type="ECO:0000313" key="2">
    <source>
        <dbReference type="Proteomes" id="UP000186684"/>
    </source>
</evidence>
<dbReference type="OrthoDB" id="7873006at2"/>
<evidence type="ECO:0000313" key="1">
    <source>
        <dbReference type="EMBL" id="SIT10420.1"/>
    </source>
</evidence>
<name>A0A1N7PIV9_9RHOB</name>
<dbReference type="AlphaFoldDB" id="A0A1N7PIV9"/>
<organism evidence="1 2">
    <name type="scientific">Roseivivax lentus</name>
    <dbReference type="NCBI Taxonomy" id="633194"/>
    <lineage>
        <taxon>Bacteria</taxon>
        <taxon>Pseudomonadati</taxon>
        <taxon>Pseudomonadota</taxon>
        <taxon>Alphaproteobacteria</taxon>
        <taxon>Rhodobacterales</taxon>
        <taxon>Roseobacteraceae</taxon>
        <taxon>Roseivivax</taxon>
    </lineage>
</organism>
<dbReference type="Proteomes" id="UP000186684">
    <property type="component" value="Unassembled WGS sequence"/>
</dbReference>